<comment type="caution">
    <text evidence="2">The sequence shown here is derived from an EMBL/GenBank/DDBJ whole genome shotgun (WGS) entry which is preliminary data.</text>
</comment>
<name>A0AAD9AVZ7_9PEZI</name>
<accession>A0AAD9AVZ7</accession>
<reference evidence="2" key="1">
    <citation type="submission" date="2023-01" db="EMBL/GenBank/DDBJ databases">
        <title>Colletotrichum chrysophilum M932 genome sequence.</title>
        <authorList>
            <person name="Baroncelli R."/>
        </authorList>
    </citation>
    <scope>NUCLEOTIDE SEQUENCE</scope>
    <source>
        <strain evidence="2">M932</strain>
    </source>
</reference>
<keyword evidence="1" id="KW-0472">Membrane</keyword>
<dbReference type="EMBL" id="JAQOWY010000027">
    <property type="protein sequence ID" value="KAK1855073.1"/>
    <property type="molecule type" value="Genomic_DNA"/>
</dbReference>
<sequence length="300" mass="32288">MSGWSTLEHGRNGRLDERSVGCDTTDQARVRRRWQQGLVSRESEEAMQCDAPRWMATVCWNTPTLREESEMLRTASSERTVSGSVLFSPLALAMALALTVNCQMASRQSVCPCVCLTVANGFAVAIVVVAGGGAVSCSTLPTPSGSSSGRARWSLESGGADREEEIPSCPQQGSSQVQACQTSGSPLGGVCARVTSGRDLEREEPQVTTIVRNVNGRVDDVDKTGRLCIAHMQAGFAVHARLRPQTRLSIFQSVGFLPTSDFRFVPSTECFQTLLVLADAPLRRSGMDAGEKKSWSRDAA</sequence>
<feature type="transmembrane region" description="Helical" evidence="1">
    <location>
        <begin position="113"/>
        <end position="135"/>
    </location>
</feature>
<protein>
    <submittedName>
        <fullName evidence="2">Uncharacterized protein</fullName>
    </submittedName>
</protein>
<organism evidence="2 3">
    <name type="scientific">Colletotrichum chrysophilum</name>
    <dbReference type="NCBI Taxonomy" id="1836956"/>
    <lineage>
        <taxon>Eukaryota</taxon>
        <taxon>Fungi</taxon>
        <taxon>Dikarya</taxon>
        <taxon>Ascomycota</taxon>
        <taxon>Pezizomycotina</taxon>
        <taxon>Sordariomycetes</taxon>
        <taxon>Hypocreomycetidae</taxon>
        <taxon>Glomerellales</taxon>
        <taxon>Glomerellaceae</taxon>
        <taxon>Colletotrichum</taxon>
        <taxon>Colletotrichum gloeosporioides species complex</taxon>
    </lineage>
</organism>
<evidence type="ECO:0000256" key="1">
    <source>
        <dbReference type="SAM" id="Phobius"/>
    </source>
</evidence>
<evidence type="ECO:0000313" key="3">
    <source>
        <dbReference type="Proteomes" id="UP001243330"/>
    </source>
</evidence>
<keyword evidence="1" id="KW-0812">Transmembrane</keyword>
<proteinExistence type="predicted"/>
<dbReference type="AlphaFoldDB" id="A0AAD9AVZ7"/>
<dbReference type="Proteomes" id="UP001243330">
    <property type="component" value="Unassembled WGS sequence"/>
</dbReference>
<feature type="transmembrane region" description="Helical" evidence="1">
    <location>
        <begin position="81"/>
        <end position="101"/>
    </location>
</feature>
<keyword evidence="3" id="KW-1185">Reference proteome</keyword>
<evidence type="ECO:0000313" key="2">
    <source>
        <dbReference type="EMBL" id="KAK1855073.1"/>
    </source>
</evidence>
<keyword evidence="1" id="KW-1133">Transmembrane helix</keyword>
<gene>
    <name evidence="2" type="ORF">CCHR01_02358</name>
</gene>